<name>A0AAN9A5B5_HALRR</name>
<protein>
    <submittedName>
        <fullName evidence="2">Uncharacterized protein</fullName>
    </submittedName>
</protein>
<dbReference type="InterPro" id="IPR032675">
    <property type="entry name" value="LRR_dom_sf"/>
</dbReference>
<feature type="compositionally biased region" description="Basic and acidic residues" evidence="1">
    <location>
        <begin position="103"/>
        <end position="123"/>
    </location>
</feature>
<sequence length="677" mass="76872">MVSSSSLPAAKLRRVCNCAYYSAMPARREVLPLGNLCVEAIAQLLVTIVEVTYKFRLAEAKNQTHEISNKNDIKPNENCENGNNNTSIEANGQTVENANESKQNGHLESAKLESEKDLPTEKTDTVIENQLEVVSENYNYNNDSQSDRPNAESDNFNMIADTKKKQNGTLKLEKLDAYRNDLIHLLTSHCHVTMHGTLFSALVHRFSDLYMGKRGLRPIIQEIVPLFLNSSLRELDYGKSRMFAEAEMCQILFDHLENAPGLLKVDIGRSCYWRLSVFEKLNLKLKSLSNLEVLRIQYICTPEMISGLVDNCPSLCELNLKGSEKITDAECDEIARCKSLQYLDITGTRITGKGCWKIIESIKNLACLQHCAFNCNSDALLFESRAHLFHCIKEQALHRDDPVSLDEHAGFSNVFNLKNFWLFNPCTADLSSTLLCPHLEHLRLDFIFQDLSELPEVEVLSSIPNLTKFQANLYDRCIVDLVSPMIEGCGSKLTTLDLLLADDYFFAAQIHNVVARCCPNLSTLRFSGDYMARHSLEDCDNCLDFEIETPAHPHLEHLSITGVVSDSRLRFVLSHTPSIRTLTLDGELEWVHDDTFRTLLETVSFPNLELVWFNVSTTITLHTVRLLLSCENSLHKIGRLCHMAEATMSEYHELQNFVRQNNLDVQLIWVTDERCRN</sequence>
<dbReference type="PANTHER" id="PTHR13318:SF247">
    <property type="entry name" value="GH16156P"/>
    <property type="match status" value="1"/>
</dbReference>
<dbReference type="AlphaFoldDB" id="A0AAN9A5B5"/>
<evidence type="ECO:0000256" key="1">
    <source>
        <dbReference type="SAM" id="MobiDB-lite"/>
    </source>
</evidence>
<dbReference type="EMBL" id="JAXCGZ010005665">
    <property type="protein sequence ID" value="KAK7081246.1"/>
    <property type="molecule type" value="Genomic_DNA"/>
</dbReference>
<comment type="caution">
    <text evidence="2">The sequence shown here is derived from an EMBL/GenBank/DDBJ whole genome shotgun (WGS) entry which is preliminary data.</text>
</comment>
<keyword evidence="3" id="KW-1185">Reference proteome</keyword>
<gene>
    <name evidence="2" type="ORF">SK128_014407</name>
</gene>
<feature type="compositionally biased region" description="Polar residues" evidence="1">
    <location>
        <begin position="86"/>
        <end position="102"/>
    </location>
</feature>
<evidence type="ECO:0000313" key="2">
    <source>
        <dbReference type="EMBL" id="KAK7081246.1"/>
    </source>
</evidence>
<dbReference type="GO" id="GO:0031146">
    <property type="term" value="P:SCF-dependent proteasomal ubiquitin-dependent protein catabolic process"/>
    <property type="evidence" value="ECO:0007669"/>
    <property type="project" value="TreeGrafter"/>
</dbReference>
<dbReference type="GO" id="GO:0019005">
    <property type="term" value="C:SCF ubiquitin ligase complex"/>
    <property type="evidence" value="ECO:0007669"/>
    <property type="project" value="TreeGrafter"/>
</dbReference>
<dbReference type="PANTHER" id="PTHR13318">
    <property type="entry name" value="PARTNER OF PAIRED, ISOFORM B-RELATED"/>
    <property type="match status" value="1"/>
</dbReference>
<feature type="region of interest" description="Disordered" evidence="1">
    <location>
        <begin position="68"/>
        <end position="123"/>
    </location>
</feature>
<dbReference type="Proteomes" id="UP001381693">
    <property type="component" value="Unassembled WGS sequence"/>
</dbReference>
<dbReference type="Gene3D" id="3.80.10.10">
    <property type="entry name" value="Ribonuclease Inhibitor"/>
    <property type="match status" value="2"/>
</dbReference>
<organism evidence="2 3">
    <name type="scientific">Halocaridina rubra</name>
    <name type="common">Hawaiian red shrimp</name>
    <dbReference type="NCBI Taxonomy" id="373956"/>
    <lineage>
        <taxon>Eukaryota</taxon>
        <taxon>Metazoa</taxon>
        <taxon>Ecdysozoa</taxon>
        <taxon>Arthropoda</taxon>
        <taxon>Crustacea</taxon>
        <taxon>Multicrustacea</taxon>
        <taxon>Malacostraca</taxon>
        <taxon>Eumalacostraca</taxon>
        <taxon>Eucarida</taxon>
        <taxon>Decapoda</taxon>
        <taxon>Pleocyemata</taxon>
        <taxon>Caridea</taxon>
        <taxon>Atyoidea</taxon>
        <taxon>Atyidae</taxon>
        <taxon>Halocaridina</taxon>
    </lineage>
</organism>
<evidence type="ECO:0000313" key="3">
    <source>
        <dbReference type="Proteomes" id="UP001381693"/>
    </source>
</evidence>
<proteinExistence type="predicted"/>
<dbReference type="SUPFAM" id="SSF52047">
    <property type="entry name" value="RNI-like"/>
    <property type="match status" value="1"/>
</dbReference>
<reference evidence="2 3" key="1">
    <citation type="submission" date="2023-11" db="EMBL/GenBank/DDBJ databases">
        <title>Halocaridina rubra genome assembly.</title>
        <authorList>
            <person name="Smith C."/>
        </authorList>
    </citation>
    <scope>NUCLEOTIDE SEQUENCE [LARGE SCALE GENOMIC DNA]</scope>
    <source>
        <strain evidence="2">EP-1</strain>
        <tissue evidence="2">Whole</tissue>
    </source>
</reference>
<feature type="compositionally biased region" description="Basic and acidic residues" evidence="1">
    <location>
        <begin position="68"/>
        <end position="77"/>
    </location>
</feature>
<accession>A0AAN9A5B5</accession>